<dbReference type="OrthoDB" id="9798415at2"/>
<dbReference type="InterPro" id="IPR027463">
    <property type="entry name" value="AcrB_DN_DC_subdom"/>
</dbReference>
<dbReference type="PATRIC" id="fig|1526658.3.peg.4888"/>
<dbReference type="PANTHER" id="PTHR32063">
    <property type="match status" value="1"/>
</dbReference>
<evidence type="ECO:0000313" key="2">
    <source>
        <dbReference type="EMBL" id="KPH73715.1"/>
    </source>
</evidence>
<dbReference type="Gene3D" id="3.30.70.1440">
    <property type="entry name" value="Multidrug efflux transporter AcrB pore domain"/>
    <property type="match status" value="1"/>
</dbReference>
<feature type="transmembrane region" description="Helical" evidence="1">
    <location>
        <begin position="956"/>
        <end position="975"/>
    </location>
</feature>
<dbReference type="RefSeq" id="WP_054212073.1">
    <property type="nucleotide sequence ID" value="NZ_LGSZ01000095.1"/>
</dbReference>
<feature type="transmembrane region" description="Helical" evidence="1">
    <location>
        <begin position="432"/>
        <end position="452"/>
    </location>
</feature>
<name>A0A0N1EY77_9HYPH</name>
<dbReference type="PRINTS" id="PR00702">
    <property type="entry name" value="ACRIFLAVINRP"/>
</dbReference>
<dbReference type="Gene3D" id="3.30.70.1320">
    <property type="entry name" value="Multidrug efflux transporter AcrB pore domain like"/>
    <property type="match status" value="1"/>
</dbReference>
<evidence type="ECO:0000256" key="1">
    <source>
        <dbReference type="SAM" id="Phobius"/>
    </source>
</evidence>
<dbReference type="GO" id="GO:0042910">
    <property type="term" value="F:xenobiotic transmembrane transporter activity"/>
    <property type="evidence" value="ECO:0007669"/>
    <property type="project" value="TreeGrafter"/>
</dbReference>
<keyword evidence="1" id="KW-0812">Transmembrane</keyword>
<protein>
    <submittedName>
        <fullName evidence="2">ACR family transporter</fullName>
    </submittedName>
</protein>
<feature type="transmembrane region" description="Helical" evidence="1">
    <location>
        <begin position="906"/>
        <end position="929"/>
    </location>
</feature>
<proteinExistence type="predicted"/>
<feature type="transmembrane region" description="Helical" evidence="1">
    <location>
        <begin position="464"/>
        <end position="491"/>
    </location>
</feature>
<organism evidence="2 3">
    <name type="scientific">Bosea vaviloviae</name>
    <dbReference type="NCBI Taxonomy" id="1526658"/>
    <lineage>
        <taxon>Bacteria</taxon>
        <taxon>Pseudomonadati</taxon>
        <taxon>Pseudomonadota</taxon>
        <taxon>Alphaproteobacteria</taxon>
        <taxon>Hyphomicrobiales</taxon>
        <taxon>Boseaceae</taxon>
        <taxon>Bosea</taxon>
    </lineage>
</organism>
<feature type="transmembrane region" description="Helical" evidence="1">
    <location>
        <begin position="981"/>
        <end position="1003"/>
    </location>
</feature>
<feature type="transmembrane region" description="Helical" evidence="1">
    <location>
        <begin position="363"/>
        <end position="383"/>
    </location>
</feature>
<dbReference type="PANTHER" id="PTHR32063:SF64">
    <property type="entry name" value="ACRB_ACRD_ACRF FAMILY PROTEIN"/>
    <property type="match status" value="1"/>
</dbReference>
<dbReference type="AlphaFoldDB" id="A0A0N1EY77"/>
<dbReference type="InterPro" id="IPR001036">
    <property type="entry name" value="Acrflvin-R"/>
</dbReference>
<keyword evidence="1" id="KW-0472">Membrane</keyword>
<dbReference type="EMBL" id="LGSZ01000095">
    <property type="protein sequence ID" value="KPH73715.1"/>
    <property type="molecule type" value="Genomic_DNA"/>
</dbReference>
<feature type="transmembrane region" description="Helical" evidence="1">
    <location>
        <begin position="15"/>
        <end position="35"/>
    </location>
</feature>
<reference evidence="2 3" key="1">
    <citation type="submission" date="2015-07" db="EMBL/GenBank/DDBJ databases">
        <title>Whole genome sequencing of Bosea vaviloviae isolated from cave pool.</title>
        <authorList>
            <person name="Tan N.E.H."/>
            <person name="Lee Y.P."/>
            <person name="Gan H.M."/>
            <person name="Barton H."/>
            <person name="Savka M.A."/>
        </authorList>
    </citation>
    <scope>NUCLEOTIDE SEQUENCE [LARGE SCALE GENOMIC DNA]</scope>
    <source>
        <strain evidence="2 3">SD260</strain>
    </source>
</reference>
<keyword evidence="1" id="KW-1133">Transmembrane helix</keyword>
<dbReference type="SUPFAM" id="SSF82714">
    <property type="entry name" value="Multidrug efflux transporter AcrB TolC docking domain, DN and DC subdomains"/>
    <property type="match status" value="2"/>
</dbReference>
<keyword evidence="3" id="KW-1185">Reference proteome</keyword>
<dbReference type="Gene3D" id="3.30.70.1430">
    <property type="entry name" value="Multidrug efflux transporter AcrB pore domain"/>
    <property type="match status" value="2"/>
</dbReference>
<dbReference type="SUPFAM" id="SSF82693">
    <property type="entry name" value="Multidrug efflux transporter AcrB pore domain, PN1, PN2, PC1 and PC2 subdomains"/>
    <property type="match status" value="2"/>
</dbReference>
<comment type="caution">
    <text evidence="2">The sequence shown here is derived from an EMBL/GenBank/DDBJ whole genome shotgun (WGS) entry which is preliminary data.</text>
</comment>
<gene>
    <name evidence="2" type="ORF">AE618_26710</name>
</gene>
<dbReference type="SUPFAM" id="SSF82866">
    <property type="entry name" value="Multidrug efflux transporter AcrB transmembrane domain"/>
    <property type="match status" value="2"/>
</dbReference>
<feature type="transmembrane region" description="Helical" evidence="1">
    <location>
        <begin position="520"/>
        <end position="542"/>
    </location>
</feature>
<dbReference type="Gene3D" id="3.30.2090.10">
    <property type="entry name" value="Multidrug efflux transporter AcrB TolC docking domain, DN and DC subdomains"/>
    <property type="match status" value="2"/>
</dbReference>
<dbReference type="Proteomes" id="UP000037822">
    <property type="component" value="Unassembled WGS sequence"/>
</dbReference>
<dbReference type="GO" id="GO:0005886">
    <property type="term" value="C:plasma membrane"/>
    <property type="evidence" value="ECO:0007669"/>
    <property type="project" value="TreeGrafter"/>
</dbReference>
<feature type="transmembrane region" description="Helical" evidence="1">
    <location>
        <begin position="879"/>
        <end position="900"/>
    </location>
</feature>
<sequence>MSFNLSQWALKSRSVVIYLMIVAVAAGVFAFVKLGRNEDPAFVIKSMVVVAAWPGATMEDTLSQITERLERQIEETPGLDFVRSFTTPGRTTIFVNLKQDVPAHAVQETWFKVRNLVADVRHTLPAGTVGPFFNDRFGDTFGIIYGFTADGFTGRELRDHVEAARSRLLLVPDVSKIEVIGAQDERIFIEFSVRELANLGIDRSALLGALQSQNVVRPAGVVQTQDEKFSLRVSGAFQSEADLLQINFPVGDRMVRLADIATVRRGFSDPPQPMFRVNGQAAIGLGIAMRDGGDILALGANIKKAMAAITADLPVGIEPRLVADQSVTVDEAIADFMSSLWQAVGIILVISFISLGVRPGLVVALSIPLTLAVVFAVMNVIGIDMQRISLGALIIALALLVDDAMTTTDAMVTRLAAGDEKAKAATFAFEKYAVAMFAGTLVTIAGFVPIGFAASSAGEYTFSLFSVVSIALVVSWFVAVIFAPVLGMALLTVPKSSGKPSGPGRIEQGFRAMLSGAIRVRWLTIAVTIGLFAAAMLALPLVPRQFFPASDRTELLVDMTLPQNASIYASEALVERFDAALKDDPDVARWSTYVGRGAIRFYLPLNAQLPNDFFNQAVIVAKDVAARDRLQKKLEKRLATEFPNLIARVYPLELGPPVGWPVQYRVTGPDIAEVRGIAMKLAQVVAGNPHTDQVNFDWIEPSRELRLRVDQDEARRLGLSSAALAAIVNTVVSGTVVTQLRDDIYLVDVVVRAQGSDRISLDTLRTMQVALPGGRSVPLSQFVTFSYDLDAPLIWRRDRVPTLTVAADIKPGVLPETVVSALAPGIEALRKTLPPAYGIATGGTVEESAKSQASVIAVVPVMLLIMFTVLMAELRSFKLFAIVISIAPLGMIGVVGALLLSGKPLGFVALLGVLALIGIITKNAVILIGQIESERADGKSITQAALDAASTRFRPIMLTAISTVLGMIPIAPTVFWGPMAFAIMGGLLVATVLTLVLLPVLYVTVFGGRSPAADPAKGTAPDTVGAAAR</sequence>
<dbReference type="Gene3D" id="1.20.1640.10">
    <property type="entry name" value="Multidrug efflux transporter AcrB transmembrane domain"/>
    <property type="match status" value="2"/>
</dbReference>
<evidence type="ECO:0000313" key="3">
    <source>
        <dbReference type="Proteomes" id="UP000037822"/>
    </source>
</evidence>
<accession>A0A0N1EY77</accession>
<feature type="transmembrane region" description="Helical" evidence="1">
    <location>
        <begin position="340"/>
        <end position="357"/>
    </location>
</feature>
<feature type="transmembrane region" description="Helical" evidence="1">
    <location>
        <begin position="853"/>
        <end position="872"/>
    </location>
</feature>
<dbReference type="Pfam" id="PF00873">
    <property type="entry name" value="ACR_tran"/>
    <property type="match status" value="1"/>
</dbReference>